<sequence>MRLVHSSGTVHLLAEFEDEIAAKDAGLSAGESVTYPGYHYVLSLRLGSGSAESRAALTGLRAALARFGGETYDGE</sequence>
<dbReference type="RefSeq" id="WP_184576019.1">
    <property type="nucleotide sequence ID" value="NZ_JACHJT010000001.1"/>
</dbReference>
<dbReference type="EMBL" id="JACHJT010000001">
    <property type="protein sequence ID" value="MBB4930676.1"/>
    <property type="molecule type" value="Genomic_DNA"/>
</dbReference>
<proteinExistence type="predicted"/>
<keyword evidence="2" id="KW-1185">Reference proteome</keyword>
<gene>
    <name evidence="1" type="ORF">F4561_001496</name>
</gene>
<organism evidence="1 2">
    <name type="scientific">Lipingzhangella halophila</name>
    <dbReference type="NCBI Taxonomy" id="1783352"/>
    <lineage>
        <taxon>Bacteria</taxon>
        <taxon>Bacillati</taxon>
        <taxon>Actinomycetota</taxon>
        <taxon>Actinomycetes</taxon>
        <taxon>Streptosporangiales</taxon>
        <taxon>Nocardiopsidaceae</taxon>
        <taxon>Lipingzhangella</taxon>
    </lineage>
</organism>
<protein>
    <submittedName>
        <fullName evidence="1">Uncharacterized protein</fullName>
    </submittedName>
</protein>
<reference evidence="1 2" key="1">
    <citation type="submission" date="2020-08" db="EMBL/GenBank/DDBJ databases">
        <title>Sequencing the genomes of 1000 actinobacteria strains.</title>
        <authorList>
            <person name="Klenk H.-P."/>
        </authorList>
    </citation>
    <scope>NUCLEOTIDE SEQUENCE [LARGE SCALE GENOMIC DNA]</scope>
    <source>
        <strain evidence="1 2">DSM 102030</strain>
    </source>
</reference>
<dbReference type="AlphaFoldDB" id="A0A7W7W1I6"/>
<evidence type="ECO:0000313" key="1">
    <source>
        <dbReference type="EMBL" id="MBB4930676.1"/>
    </source>
</evidence>
<evidence type="ECO:0000313" key="2">
    <source>
        <dbReference type="Proteomes" id="UP000523007"/>
    </source>
</evidence>
<accession>A0A7W7W1I6</accession>
<comment type="caution">
    <text evidence="1">The sequence shown here is derived from an EMBL/GenBank/DDBJ whole genome shotgun (WGS) entry which is preliminary data.</text>
</comment>
<dbReference type="Proteomes" id="UP000523007">
    <property type="component" value="Unassembled WGS sequence"/>
</dbReference>
<name>A0A7W7W1I6_9ACTN</name>